<dbReference type="GO" id="GO:0022857">
    <property type="term" value="F:transmembrane transporter activity"/>
    <property type="evidence" value="ECO:0007669"/>
    <property type="project" value="InterPro"/>
</dbReference>
<evidence type="ECO:0000256" key="1">
    <source>
        <dbReference type="SAM" id="Phobius"/>
    </source>
</evidence>
<dbReference type="InterPro" id="IPR052524">
    <property type="entry name" value="MFS_Cyanate_Porter"/>
</dbReference>
<dbReference type="PANTHER" id="PTHR23523">
    <property type="match status" value="1"/>
</dbReference>
<dbReference type="EMBL" id="CAEZVO010000009">
    <property type="protein sequence ID" value="CAB4627173.1"/>
    <property type="molecule type" value="Genomic_DNA"/>
</dbReference>
<reference evidence="2" key="1">
    <citation type="submission" date="2020-05" db="EMBL/GenBank/DDBJ databases">
        <authorList>
            <person name="Chiriac C."/>
            <person name="Salcher M."/>
            <person name="Ghai R."/>
            <person name="Kavagutti S V."/>
        </authorList>
    </citation>
    <scope>NUCLEOTIDE SEQUENCE</scope>
</reference>
<dbReference type="InterPro" id="IPR011701">
    <property type="entry name" value="MFS"/>
</dbReference>
<dbReference type="Gene3D" id="1.20.1250.20">
    <property type="entry name" value="MFS general substrate transporter like domains"/>
    <property type="match status" value="1"/>
</dbReference>
<feature type="transmembrane region" description="Helical" evidence="1">
    <location>
        <begin position="302"/>
        <end position="325"/>
    </location>
</feature>
<dbReference type="PANTHER" id="PTHR23523:SF2">
    <property type="entry name" value="2-NITROIMIDAZOLE TRANSPORTER"/>
    <property type="match status" value="1"/>
</dbReference>
<feature type="transmembrane region" description="Helical" evidence="1">
    <location>
        <begin position="369"/>
        <end position="389"/>
    </location>
</feature>
<name>A0A6J6CGR1_9ZZZZ</name>
<feature type="transmembrane region" description="Helical" evidence="1">
    <location>
        <begin position="44"/>
        <end position="64"/>
    </location>
</feature>
<dbReference type="Pfam" id="PF07690">
    <property type="entry name" value="MFS_1"/>
    <property type="match status" value="1"/>
</dbReference>
<sequence length="397" mass="41339">MTKTKFGLLGFLAIAFIAIALRPPVASLGPLLEEIQSTLGIGSAQISLLAAAPVFCFGLGAFASPWLVSRFGLNRAMLNVLMLLALALSFRIFFGYPGLLIGTVAAGLSIAIANVLLPTVVRIQFPNRVPLITGAYTTVLGISASVAASVAVPSSNFLGGFNLALAIWIVPVFLAIVLWVPQTMNQIKHIPQVASIAAEEKAAVNRSPIAWAIVFFFGIQSLGFYSLLGWMPTALLSIGVTAQDAGNYLGFASAIGIPSGLVVSYFLGKFKSLSFWAAGASLVTLAGFILFTSVLFTASTSLLLFACILIGFGMAATFPLALSLISSRASSQAQTTQLSSLAQGVGYLFAAIGTFLVGYFAIVTSSWPLSFSVITGLTVIQVGIGFYAGKPGVIASK</sequence>
<dbReference type="EMBL" id="CAEZSZ010000009">
    <property type="protein sequence ID" value="CAB4549419.1"/>
    <property type="molecule type" value="Genomic_DNA"/>
</dbReference>
<keyword evidence="1" id="KW-1133">Transmembrane helix</keyword>
<accession>A0A6J6CGR1</accession>
<feature type="transmembrane region" description="Helical" evidence="1">
    <location>
        <begin position="129"/>
        <end position="151"/>
    </location>
</feature>
<feature type="transmembrane region" description="Helical" evidence="1">
    <location>
        <begin position="157"/>
        <end position="180"/>
    </location>
</feature>
<evidence type="ECO:0000313" key="3">
    <source>
        <dbReference type="EMBL" id="CAB4627173.1"/>
    </source>
</evidence>
<gene>
    <name evidence="2" type="ORF">UFOPK1561_00159</name>
    <name evidence="3" type="ORF">UFOPK2044_00146</name>
</gene>
<feature type="transmembrane region" description="Helical" evidence="1">
    <location>
        <begin position="99"/>
        <end position="117"/>
    </location>
</feature>
<feature type="transmembrane region" description="Helical" evidence="1">
    <location>
        <begin position="248"/>
        <end position="268"/>
    </location>
</feature>
<keyword evidence="1" id="KW-0812">Transmembrane</keyword>
<feature type="transmembrane region" description="Helical" evidence="1">
    <location>
        <begin position="345"/>
        <end position="363"/>
    </location>
</feature>
<evidence type="ECO:0000313" key="2">
    <source>
        <dbReference type="EMBL" id="CAB4549419.1"/>
    </source>
</evidence>
<dbReference type="SUPFAM" id="SSF103473">
    <property type="entry name" value="MFS general substrate transporter"/>
    <property type="match status" value="1"/>
</dbReference>
<dbReference type="AlphaFoldDB" id="A0A6J6CGR1"/>
<protein>
    <submittedName>
        <fullName evidence="2">Unannotated protein</fullName>
    </submittedName>
</protein>
<feature type="transmembrane region" description="Helical" evidence="1">
    <location>
        <begin position="76"/>
        <end position="93"/>
    </location>
</feature>
<feature type="transmembrane region" description="Helical" evidence="1">
    <location>
        <begin position="275"/>
        <end position="296"/>
    </location>
</feature>
<organism evidence="2">
    <name type="scientific">freshwater metagenome</name>
    <dbReference type="NCBI Taxonomy" id="449393"/>
    <lineage>
        <taxon>unclassified sequences</taxon>
        <taxon>metagenomes</taxon>
        <taxon>ecological metagenomes</taxon>
    </lineage>
</organism>
<keyword evidence="1" id="KW-0472">Membrane</keyword>
<dbReference type="InterPro" id="IPR036259">
    <property type="entry name" value="MFS_trans_sf"/>
</dbReference>
<proteinExistence type="predicted"/>
<feature type="transmembrane region" description="Helical" evidence="1">
    <location>
        <begin position="209"/>
        <end position="228"/>
    </location>
</feature>